<dbReference type="GO" id="GO:0007214">
    <property type="term" value="P:gamma-aminobutyric acid signaling pathway"/>
    <property type="evidence" value="ECO:0007669"/>
    <property type="project" value="TreeGrafter"/>
</dbReference>
<comment type="subcellular location">
    <subcellularLocation>
        <location evidence="1">Cell membrane</location>
        <topology evidence="1">Multi-pass membrane protein</topology>
    </subcellularLocation>
</comment>
<dbReference type="InterPro" id="IPR002455">
    <property type="entry name" value="GPCR3_GABA-B"/>
</dbReference>
<feature type="region of interest" description="Disordered" evidence="12">
    <location>
        <begin position="735"/>
        <end position="766"/>
    </location>
</feature>
<feature type="transmembrane region" description="Helical" evidence="13">
    <location>
        <begin position="620"/>
        <end position="638"/>
    </location>
</feature>
<dbReference type="GeneID" id="119744847"/>
<dbReference type="CDD" id="cd15047">
    <property type="entry name" value="7tmC_GABA-B-like"/>
    <property type="match status" value="1"/>
</dbReference>
<evidence type="ECO:0000313" key="15">
    <source>
        <dbReference type="EnsemblMetazoa" id="XP_038076948.1"/>
    </source>
</evidence>
<keyword evidence="6" id="KW-0297">G-protein coupled receptor</keyword>
<proteinExistence type="predicted"/>
<evidence type="ECO:0000259" key="14">
    <source>
        <dbReference type="PROSITE" id="PS50259"/>
    </source>
</evidence>
<evidence type="ECO:0000256" key="12">
    <source>
        <dbReference type="SAM" id="MobiDB-lite"/>
    </source>
</evidence>
<evidence type="ECO:0000256" key="6">
    <source>
        <dbReference type="ARBA" id="ARBA00023040"/>
    </source>
</evidence>
<protein>
    <recommendedName>
        <fullName evidence="11">Gamma-aminobutyric acid type B receptor subunit 2</fullName>
    </recommendedName>
</protein>
<dbReference type="Gene3D" id="3.40.50.2300">
    <property type="match status" value="2"/>
</dbReference>
<reference evidence="15" key="1">
    <citation type="submission" date="2022-11" db="UniProtKB">
        <authorList>
            <consortium name="EnsemblMetazoa"/>
        </authorList>
    </citation>
    <scope>IDENTIFICATION</scope>
</reference>
<keyword evidence="16" id="KW-1185">Reference proteome</keyword>
<keyword evidence="3 13" id="KW-0812">Transmembrane</keyword>
<feature type="transmembrane region" description="Helical" evidence="13">
    <location>
        <begin position="650"/>
        <end position="672"/>
    </location>
</feature>
<dbReference type="FunFam" id="3.40.50.2300:FF:000063">
    <property type="entry name" value="Gamma-aminobutyric acid type B receptor subunit"/>
    <property type="match status" value="1"/>
</dbReference>
<dbReference type="SUPFAM" id="SSF53822">
    <property type="entry name" value="Periplasmic binding protein-like I"/>
    <property type="match status" value="1"/>
</dbReference>
<keyword evidence="2" id="KW-1003">Cell membrane</keyword>
<dbReference type="InterPro" id="IPR028082">
    <property type="entry name" value="Peripla_BP_I"/>
</dbReference>
<dbReference type="RefSeq" id="XP_038076948.1">
    <property type="nucleotide sequence ID" value="XM_038221020.1"/>
</dbReference>
<evidence type="ECO:0000256" key="7">
    <source>
        <dbReference type="ARBA" id="ARBA00023136"/>
    </source>
</evidence>
<dbReference type="PANTHER" id="PTHR10519:SF74">
    <property type="entry name" value="GAMMA-AMINOBUTYRIC ACID TYPE B RECEPTOR SUBUNIT 2"/>
    <property type="match status" value="1"/>
</dbReference>
<dbReference type="PRINTS" id="PR01177">
    <property type="entry name" value="GABAB1RECPTR"/>
</dbReference>
<evidence type="ECO:0000256" key="2">
    <source>
        <dbReference type="ARBA" id="ARBA00022475"/>
    </source>
</evidence>
<evidence type="ECO:0000256" key="5">
    <source>
        <dbReference type="ARBA" id="ARBA00022989"/>
    </source>
</evidence>
<dbReference type="Proteomes" id="UP000887568">
    <property type="component" value="Unplaced"/>
</dbReference>
<evidence type="ECO:0000256" key="13">
    <source>
        <dbReference type="SAM" id="Phobius"/>
    </source>
</evidence>
<dbReference type="InterPro" id="IPR017978">
    <property type="entry name" value="GPCR_3_C"/>
</dbReference>
<evidence type="ECO:0000256" key="8">
    <source>
        <dbReference type="ARBA" id="ARBA00023170"/>
    </source>
</evidence>
<keyword evidence="9" id="KW-0325">Glycoprotein</keyword>
<dbReference type="InterPro" id="IPR001828">
    <property type="entry name" value="ANF_lig-bd_rcpt"/>
</dbReference>
<keyword evidence="7 13" id="KW-0472">Membrane</keyword>
<organism evidence="15 16">
    <name type="scientific">Patiria miniata</name>
    <name type="common">Bat star</name>
    <name type="synonym">Asterina miniata</name>
    <dbReference type="NCBI Taxonomy" id="46514"/>
    <lineage>
        <taxon>Eukaryota</taxon>
        <taxon>Metazoa</taxon>
        <taxon>Echinodermata</taxon>
        <taxon>Eleutherozoa</taxon>
        <taxon>Asterozoa</taxon>
        <taxon>Asteroidea</taxon>
        <taxon>Valvatacea</taxon>
        <taxon>Valvatida</taxon>
        <taxon>Asterinidae</taxon>
        <taxon>Patiria</taxon>
    </lineage>
</organism>
<dbReference type="GO" id="GO:0004965">
    <property type="term" value="F:G protein-coupled GABA receptor activity"/>
    <property type="evidence" value="ECO:0007669"/>
    <property type="project" value="InterPro"/>
</dbReference>
<dbReference type="CDD" id="cd06366">
    <property type="entry name" value="PBP1_GABAb_receptor"/>
    <property type="match status" value="1"/>
</dbReference>
<evidence type="ECO:0000256" key="4">
    <source>
        <dbReference type="ARBA" id="ARBA00022729"/>
    </source>
</evidence>
<feature type="transmembrane region" description="Helical" evidence="13">
    <location>
        <begin position="469"/>
        <end position="493"/>
    </location>
</feature>
<feature type="domain" description="G-protein coupled receptors family 3 profile" evidence="14">
    <location>
        <begin position="408"/>
        <end position="672"/>
    </location>
</feature>
<sequence length="766" mass="86318">MSGLLDGYELRLRWEWTNGGPANALQLLHDFIYTEPRVLMTWGPALSSEAIVVNEVAARYNLIQIGLANSPTLGGQSYPLTIRIWEEENEVNPARVALMRKMNWSRCGLIFDESSFRQHFDDLAELLRTSGISVVAMETVQDVTQSQEQIKSLRQHDARIIFMGFYQEAAKYIFCQIYNSGLRGPKYVWVVPGWYAAEWWLTASVTTHGCSAEQLEQLLLYHIFVSGVQIIDDVNRMDYQGFRPQLDQTQRAYLEWLRSQSIIDNNWATLAYAYDALFVIALALNSSIADLKEMIPPRRLDAFDFSDREMTQVFLRNAEAIDVYGITDHLVIGKDRARDFTEYVYIEQSQGNGSYVKVAKYDAEKKSVTLLQGKTFMWSGNDPPVDGITEIEEWITVPLASKVPCYLLSALGTLLALFFLTINIRYRQKRAIKLSSPMLNNLIVGGCLFLYASVFVFGLDVSQLKEGTFITVCFIETTLLCIGISLAFGALFLKTYRIHLVWTNSMRHAKRIEISDTKLMAGVASMVTVDVIIILLWVVVDTTNVTNVLLASKLDESNPIPEVYKVPMYRECTSDNQIVFIAIIYAIKGLLMLGGSFLAWEMRRITIAELNDSRFIIMSIYVVVLTLAITVPTLTVLAENRGLYFTVRSLAIIVANTAVLCLVFVPKVALFLKTKDGELKLHFGRDQMSGSKSPGSTLNMGPGQTSGLMDKLVQKHRELSELNAQLTLLLANKNIPSSKDKNQQGGRTRGRLRLPSPNETTEHSRI</sequence>
<feature type="transmembrane region" description="Helical" evidence="13">
    <location>
        <begin position="438"/>
        <end position="457"/>
    </location>
</feature>
<dbReference type="AlphaFoldDB" id="A0A914BKZ2"/>
<dbReference type="PRINTS" id="PR01176">
    <property type="entry name" value="GABABRECEPTR"/>
</dbReference>
<feature type="transmembrane region" description="Helical" evidence="13">
    <location>
        <begin position="519"/>
        <end position="540"/>
    </location>
</feature>
<dbReference type="EnsemblMetazoa" id="XM_038221020.1">
    <property type="protein sequence ID" value="XP_038076948.1"/>
    <property type="gene ID" value="LOC119744847"/>
</dbReference>
<dbReference type="OMA" id="YAYDALF"/>
<evidence type="ECO:0000313" key="16">
    <source>
        <dbReference type="Proteomes" id="UP000887568"/>
    </source>
</evidence>
<accession>A0A914BKZ2</accession>
<evidence type="ECO:0000256" key="11">
    <source>
        <dbReference type="ARBA" id="ARBA00073785"/>
    </source>
</evidence>
<dbReference type="PANTHER" id="PTHR10519">
    <property type="entry name" value="GABA-B RECEPTOR"/>
    <property type="match status" value="1"/>
</dbReference>
<keyword evidence="10" id="KW-0807">Transducer</keyword>
<evidence type="ECO:0000256" key="1">
    <source>
        <dbReference type="ARBA" id="ARBA00004651"/>
    </source>
</evidence>
<dbReference type="Pfam" id="PF00003">
    <property type="entry name" value="7tm_3"/>
    <property type="match status" value="1"/>
</dbReference>
<dbReference type="GO" id="GO:0038039">
    <property type="term" value="C:G protein-coupled receptor heterodimeric complex"/>
    <property type="evidence" value="ECO:0007669"/>
    <property type="project" value="TreeGrafter"/>
</dbReference>
<keyword evidence="8" id="KW-0675">Receptor</keyword>
<keyword evidence="5 13" id="KW-1133">Transmembrane helix</keyword>
<evidence type="ECO:0000256" key="3">
    <source>
        <dbReference type="ARBA" id="ARBA00022692"/>
    </source>
</evidence>
<keyword evidence="4" id="KW-0732">Signal</keyword>
<dbReference type="PROSITE" id="PS50259">
    <property type="entry name" value="G_PROTEIN_RECEP_F3_4"/>
    <property type="match status" value="1"/>
</dbReference>
<evidence type="ECO:0000256" key="10">
    <source>
        <dbReference type="ARBA" id="ARBA00023224"/>
    </source>
</evidence>
<dbReference type="OrthoDB" id="411630at2759"/>
<name>A0A914BKZ2_PATMI</name>
<evidence type="ECO:0000256" key="9">
    <source>
        <dbReference type="ARBA" id="ARBA00023180"/>
    </source>
</evidence>
<feature type="transmembrane region" description="Helical" evidence="13">
    <location>
        <begin position="406"/>
        <end position="426"/>
    </location>
</feature>
<dbReference type="Pfam" id="PF01094">
    <property type="entry name" value="ANF_receptor"/>
    <property type="match status" value="1"/>
</dbReference>
<feature type="transmembrane region" description="Helical" evidence="13">
    <location>
        <begin position="578"/>
        <end position="600"/>
    </location>
</feature>